<evidence type="ECO:0000313" key="1">
    <source>
        <dbReference type="EMBL" id="KAK5621649.1"/>
    </source>
</evidence>
<dbReference type="EMBL" id="JAHHUM010000297">
    <property type="protein sequence ID" value="KAK5621649.1"/>
    <property type="molecule type" value="Genomic_DNA"/>
</dbReference>
<reference evidence="1 2" key="1">
    <citation type="submission" date="2021-06" db="EMBL/GenBank/DDBJ databases">
        <authorList>
            <person name="Palmer J.M."/>
        </authorList>
    </citation>
    <scope>NUCLEOTIDE SEQUENCE [LARGE SCALE GENOMIC DNA]</scope>
    <source>
        <strain evidence="1 2">MEX-2019</strain>
        <tissue evidence="1">Muscle</tissue>
    </source>
</reference>
<accession>A0AAV9SJY3</accession>
<evidence type="ECO:0000313" key="2">
    <source>
        <dbReference type="Proteomes" id="UP001311232"/>
    </source>
</evidence>
<sequence length="211" mass="22492">MALRMQPSGFHWGEEGSQVVMGETQNCHTCLKSASLIGVSPAQKTPADLSRERGGQLLSDASKSEDESAKGLDASCGSGFKTSSVASFCCQLSDNMHEQTLGGSRWKDEARGEDGRKQDKIDTLKGAKWPKSLPHSPTPAGFSRYHADDATPLALPGRCVMNALMSIYPPSLFCTISDGASSPSNGAEFLEERERGAEYKGVEREIGTGCG</sequence>
<dbReference type="AlphaFoldDB" id="A0AAV9SJY3"/>
<comment type="caution">
    <text evidence="1">The sequence shown here is derived from an EMBL/GenBank/DDBJ whole genome shotgun (WGS) entry which is preliminary data.</text>
</comment>
<gene>
    <name evidence="1" type="ORF">CRENBAI_023914</name>
</gene>
<keyword evidence="2" id="KW-1185">Reference proteome</keyword>
<proteinExistence type="predicted"/>
<organism evidence="1 2">
    <name type="scientific">Crenichthys baileyi</name>
    <name type="common">White River springfish</name>
    <dbReference type="NCBI Taxonomy" id="28760"/>
    <lineage>
        <taxon>Eukaryota</taxon>
        <taxon>Metazoa</taxon>
        <taxon>Chordata</taxon>
        <taxon>Craniata</taxon>
        <taxon>Vertebrata</taxon>
        <taxon>Euteleostomi</taxon>
        <taxon>Actinopterygii</taxon>
        <taxon>Neopterygii</taxon>
        <taxon>Teleostei</taxon>
        <taxon>Neoteleostei</taxon>
        <taxon>Acanthomorphata</taxon>
        <taxon>Ovalentaria</taxon>
        <taxon>Atherinomorphae</taxon>
        <taxon>Cyprinodontiformes</taxon>
        <taxon>Goodeidae</taxon>
        <taxon>Crenichthys</taxon>
    </lineage>
</organism>
<protein>
    <submittedName>
        <fullName evidence="1">Uncharacterized protein</fullName>
    </submittedName>
</protein>
<dbReference type="Proteomes" id="UP001311232">
    <property type="component" value="Unassembled WGS sequence"/>
</dbReference>
<name>A0AAV9SJY3_9TELE</name>